<dbReference type="InterPro" id="IPR002052">
    <property type="entry name" value="DNA_methylase_N6_adenine_CS"/>
</dbReference>
<dbReference type="PRINTS" id="PR00507">
    <property type="entry name" value="N12N6MTFRASE"/>
</dbReference>
<dbReference type="EMBL" id="AOGZ02000014">
    <property type="protein sequence ID" value="EOQ95663.1"/>
    <property type="molecule type" value="Genomic_DNA"/>
</dbReference>
<dbReference type="InterPro" id="IPR029063">
    <property type="entry name" value="SAM-dependent_MTases_sf"/>
</dbReference>
<dbReference type="InterPro" id="IPR052916">
    <property type="entry name" value="Type-I_RE_MTase_Subunit"/>
</dbReference>
<name>R9A0E0_9LEPT</name>
<evidence type="ECO:0000313" key="12">
    <source>
        <dbReference type="Proteomes" id="UP000013984"/>
    </source>
</evidence>
<dbReference type="PANTHER" id="PTHR42998:SF1">
    <property type="entry name" value="TYPE I RESTRICTION ENZYME HINDI METHYLASE SUBUNIT"/>
    <property type="match status" value="1"/>
</dbReference>
<dbReference type="AlphaFoldDB" id="R9A0E0"/>
<dbReference type="Pfam" id="PF12161">
    <property type="entry name" value="HsdM_N"/>
    <property type="match status" value="1"/>
</dbReference>
<evidence type="ECO:0000256" key="1">
    <source>
        <dbReference type="ARBA" id="ARBA00006594"/>
    </source>
</evidence>
<feature type="coiled-coil region" evidence="8">
    <location>
        <begin position="644"/>
        <end position="671"/>
    </location>
</feature>
<reference evidence="11" key="1">
    <citation type="submission" date="2013-04" db="EMBL/GenBank/DDBJ databases">
        <authorList>
            <person name="Harkins D.M."/>
            <person name="Durkin A.S."/>
            <person name="Brinkac L.M."/>
            <person name="Haft D.H."/>
            <person name="Selengut J.D."/>
            <person name="Sanka R."/>
            <person name="DePew J."/>
            <person name="Purushe J."/>
            <person name="Galloway R.L."/>
            <person name="Vinetz J.M."/>
            <person name="Sutton G.G."/>
            <person name="Nierman W.C."/>
            <person name="Fouts D.E."/>
        </authorList>
    </citation>
    <scope>NUCLEOTIDE SEQUENCE [LARGE SCALE GENOMIC DNA]</scope>
    <source>
        <strain evidence="11">CDC</strain>
    </source>
</reference>
<protein>
    <recommendedName>
        <fullName evidence="2">site-specific DNA-methyltransferase (adenine-specific)</fullName>
        <ecNumber evidence="2">2.1.1.72</ecNumber>
    </recommendedName>
</protein>
<accession>R9A0E0</accession>
<keyword evidence="5" id="KW-0949">S-adenosyl-L-methionine</keyword>
<evidence type="ECO:0000256" key="7">
    <source>
        <dbReference type="ARBA" id="ARBA00047942"/>
    </source>
</evidence>
<dbReference type="GO" id="GO:0008170">
    <property type="term" value="F:N-methyltransferase activity"/>
    <property type="evidence" value="ECO:0007669"/>
    <property type="project" value="InterPro"/>
</dbReference>
<dbReference type="Proteomes" id="UP000013984">
    <property type="component" value="Unassembled WGS sequence"/>
</dbReference>
<dbReference type="STRING" id="1218599.LEP1GSC195_2688"/>
<dbReference type="InterPro" id="IPR038333">
    <property type="entry name" value="T1MK-like_N_sf"/>
</dbReference>
<dbReference type="GO" id="GO:0003677">
    <property type="term" value="F:DNA binding"/>
    <property type="evidence" value="ECO:0007669"/>
    <property type="project" value="InterPro"/>
</dbReference>
<keyword evidence="8" id="KW-0175">Coiled coil</keyword>
<evidence type="ECO:0000313" key="11">
    <source>
        <dbReference type="EMBL" id="EOQ95663.1"/>
    </source>
</evidence>
<keyword evidence="6" id="KW-0680">Restriction system</keyword>
<dbReference type="RefSeq" id="WP_015681035.1">
    <property type="nucleotide sequence ID" value="NZ_AOGZ02000014.1"/>
</dbReference>
<dbReference type="InterPro" id="IPR003356">
    <property type="entry name" value="DNA_methylase_A-5"/>
</dbReference>
<dbReference type="Gene3D" id="3.40.50.150">
    <property type="entry name" value="Vaccinia Virus protein VP39"/>
    <property type="match status" value="1"/>
</dbReference>
<dbReference type="EC" id="2.1.1.72" evidence="2"/>
<dbReference type="GO" id="GO:0009307">
    <property type="term" value="P:DNA restriction-modification system"/>
    <property type="evidence" value="ECO:0007669"/>
    <property type="project" value="UniProtKB-KW"/>
</dbReference>
<dbReference type="Gene3D" id="1.20.1260.30">
    <property type="match status" value="1"/>
</dbReference>
<evidence type="ECO:0000256" key="4">
    <source>
        <dbReference type="ARBA" id="ARBA00022679"/>
    </source>
</evidence>
<keyword evidence="3 11" id="KW-0489">Methyltransferase</keyword>
<dbReference type="CDD" id="cd02440">
    <property type="entry name" value="AdoMet_MTases"/>
    <property type="match status" value="1"/>
</dbReference>
<comment type="catalytic activity">
    <reaction evidence="7">
        <text>a 2'-deoxyadenosine in DNA + S-adenosyl-L-methionine = an N(6)-methyl-2'-deoxyadenosine in DNA + S-adenosyl-L-homocysteine + H(+)</text>
        <dbReference type="Rhea" id="RHEA:15197"/>
        <dbReference type="Rhea" id="RHEA-COMP:12418"/>
        <dbReference type="Rhea" id="RHEA-COMP:12419"/>
        <dbReference type="ChEBI" id="CHEBI:15378"/>
        <dbReference type="ChEBI" id="CHEBI:57856"/>
        <dbReference type="ChEBI" id="CHEBI:59789"/>
        <dbReference type="ChEBI" id="CHEBI:90615"/>
        <dbReference type="ChEBI" id="CHEBI:90616"/>
        <dbReference type="EC" id="2.1.1.72"/>
    </reaction>
</comment>
<feature type="domain" description="DNA methylase adenine-specific" evidence="9">
    <location>
        <begin position="164"/>
        <end position="457"/>
    </location>
</feature>
<dbReference type="SUPFAM" id="SSF53335">
    <property type="entry name" value="S-adenosyl-L-methionine-dependent methyltransferases"/>
    <property type="match status" value="1"/>
</dbReference>
<evidence type="ECO:0000256" key="6">
    <source>
        <dbReference type="ARBA" id="ARBA00022747"/>
    </source>
</evidence>
<dbReference type="Pfam" id="PF02384">
    <property type="entry name" value="N6_Mtase"/>
    <property type="match status" value="1"/>
</dbReference>
<feature type="domain" description="N6 adenine-specific DNA methyltransferase N-terminal" evidence="10">
    <location>
        <begin position="9"/>
        <end position="135"/>
    </location>
</feature>
<dbReference type="PANTHER" id="PTHR42998">
    <property type="entry name" value="TYPE I RESTRICTION ENZYME HINDVIIP M PROTEIN-RELATED"/>
    <property type="match status" value="1"/>
</dbReference>
<evidence type="ECO:0000259" key="10">
    <source>
        <dbReference type="Pfam" id="PF12161"/>
    </source>
</evidence>
<evidence type="ECO:0000256" key="8">
    <source>
        <dbReference type="SAM" id="Coils"/>
    </source>
</evidence>
<evidence type="ECO:0000256" key="3">
    <source>
        <dbReference type="ARBA" id="ARBA00022603"/>
    </source>
</evidence>
<dbReference type="PROSITE" id="PS00092">
    <property type="entry name" value="N6_MTASE"/>
    <property type="match status" value="1"/>
</dbReference>
<comment type="caution">
    <text evidence="11">The sequence shown here is derived from an EMBL/GenBank/DDBJ whole genome shotgun (WGS) entry which is preliminary data.</text>
</comment>
<evidence type="ECO:0000259" key="9">
    <source>
        <dbReference type="Pfam" id="PF02384"/>
    </source>
</evidence>
<feature type="coiled-coil region" evidence="8">
    <location>
        <begin position="552"/>
        <end position="582"/>
    </location>
</feature>
<dbReference type="OrthoDB" id="9814572at2"/>
<evidence type="ECO:0000256" key="5">
    <source>
        <dbReference type="ARBA" id="ARBA00022691"/>
    </source>
</evidence>
<gene>
    <name evidence="11" type="ORF">LEP1GSC195_2688</name>
</gene>
<dbReference type="GO" id="GO:0032259">
    <property type="term" value="P:methylation"/>
    <property type="evidence" value="ECO:0007669"/>
    <property type="project" value="UniProtKB-KW"/>
</dbReference>
<sequence>MNKEELKKLEDKLWKSADTLRANSDMKASEYSTPVLGLIFLKFADNKYSSVEKEIEAEFESLKKSRISKSKAEIAIAKCGFYLPGEARYDYLLGLEESEDLALAIKNAMAAIEAHKPELEGVLPKEEYSRLNRKKDSSGNLTYDNSILIRLLKNFKDIPKDATGDIFGQIYEYFLGNFALAEGQGGGEFFTPRSVVRLMVEIIEPKEGRVFDPACGSGGMFVQSAHFAESHKAAGNQSDFYVMGCEKTRETVKLAKMNLVVNGLKGTIEQANSYYEDPHQSFEKFDYVFANPPFNVDDVNLLQVEKDPRFNAYGVPKNKSAIKSKDKGTVTVPNANYLWINLFASSLKPKGRAGLVMANSASDARHSEAEIRKNLIQNNLIYAMVTLPSNLFYTVTLPATLWFFDKAKTSKDILFIDARNIFTQIDRAHREFSEEQVQNIATICRLQRGDRASFVHLVHEYLEKGHLGLKEHKQKLADAFQQLKGQLKANQSKESFEELGLIKNMEKALSLLESYQKSVDLASVDKANKAQRKLIESITPVFTELHEVMKSVDKAVRHLEKENNKSKDLKNLKTELEILHKEAKASEYYFGHVVWLEERFPEAKYEDVTGLCKLANLTEVEEQEYSLNPGRYVGVVIEEDGKTEEEFISEMMSLQETLETLNKEAHGLESIIAKNIRLVAGEV</sequence>
<dbReference type="GO" id="GO:0009007">
    <property type="term" value="F:site-specific DNA-methyltransferase (adenine-specific) activity"/>
    <property type="evidence" value="ECO:0007669"/>
    <property type="project" value="UniProtKB-EC"/>
</dbReference>
<evidence type="ECO:0000256" key="2">
    <source>
        <dbReference type="ARBA" id="ARBA00011900"/>
    </source>
</evidence>
<keyword evidence="4" id="KW-0808">Transferase</keyword>
<organism evidence="11 12">
    <name type="scientific">Leptospira wolbachii serovar Codice str. CDC</name>
    <dbReference type="NCBI Taxonomy" id="1218599"/>
    <lineage>
        <taxon>Bacteria</taxon>
        <taxon>Pseudomonadati</taxon>
        <taxon>Spirochaetota</taxon>
        <taxon>Spirochaetia</taxon>
        <taxon>Leptospirales</taxon>
        <taxon>Leptospiraceae</taxon>
        <taxon>Leptospira</taxon>
    </lineage>
</organism>
<keyword evidence="12" id="KW-1185">Reference proteome</keyword>
<comment type="similarity">
    <text evidence="1">Belongs to the N(4)/N(6)-methyltransferase family.</text>
</comment>
<dbReference type="InterPro" id="IPR022749">
    <property type="entry name" value="D12N6_MeTrfase_N"/>
</dbReference>
<proteinExistence type="inferred from homology"/>